<dbReference type="Gene3D" id="3.40.50.10320">
    <property type="entry name" value="LmbE-like"/>
    <property type="match status" value="1"/>
</dbReference>
<evidence type="ECO:0000313" key="2">
    <source>
        <dbReference type="Proteomes" id="UP000250831"/>
    </source>
</evidence>
<sequence length="817" mass="91597">MDMALKFLAEKTRQQSLNGISTQKKYDSTMRELSKLKVFNRILYVGAHPDDENNKLLTFFAQDQLADAAYLSLTRGEGGQNFIGAEKGSELGVLRVQESLSARETEGTRQFFTRAKDFGFVESADETMFIWNEQTVLADMVWTIRYFRPQVIITRFSPNIPDLHGHHQSSAILTERAYDLAADPEAYPEQLEELSVWKAQHLLWNVYRESGVKDIGGNVTPLPEYLALYMPVYNRYSGVHYGEIAAESRNKHRSQAMASLTQHTPSVEYFELLKGEPVDTIALDSLFASPETSDRYIPVFKKLVDGLLMKHVYENNREFSLTIATILLWMNTVPANSAIQKKRGDLELLLLRSLGASFEVNSTDDRWVPGANVNLSLQVNIPKESDLILNSVTVPFFETVYHESYQLSQTERIEITGRLSHTINPSFPIWLKEEGDRGSYSPQSSGDIVLPQQDNPTVVKLQLQFAALSIAVTVPVLTNNKPVTISPAFTGAFETEIVVLTDFTSRSISLEIQSNVATVETVNVRLTGAEGLELFPKEQTVVICGNASEKVNFQLTSLGHTERIQKLGFEIETVYGVHQNNIKSVSYPHIEEVVYYPKAELRVLNSSVASLASRIAYISGKNDELIASLKQLVNHLELIPPTALKDTDLSAFDAVILGFRIYNTDPYLVDFHGQLQEYIQAGGVLINQYNTPYDLSVAEVGPYPLSVSGERISDAKSAIHFLNPTHRILNYPNKIGQQDFDNWIQDRGLFFPKDWGKEFEPIVRTQNSDKGNEDGLLLVSKKGKGYYINSSLSLFRQLPAGVVGAYRLFANMLSIGS</sequence>
<dbReference type="InterPro" id="IPR003737">
    <property type="entry name" value="GlcNAc_PI_deacetylase-related"/>
</dbReference>
<reference evidence="1 2" key="1">
    <citation type="submission" date="2018-04" db="EMBL/GenBank/DDBJ databases">
        <title>Sphingobacterium sp. M46 Genome.</title>
        <authorList>
            <person name="Cheng J."/>
            <person name="Li Y."/>
        </authorList>
    </citation>
    <scope>NUCLEOTIDE SEQUENCE [LARGE SCALE GENOMIC DNA]</scope>
    <source>
        <strain evidence="1 2">M46</strain>
    </source>
</reference>
<dbReference type="AlphaFoldDB" id="A0A363NZP7"/>
<comment type="caution">
    <text evidence="1">The sequence shown here is derived from an EMBL/GenBank/DDBJ whole genome shotgun (WGS) entry which is preliminary data.</text>
</comment>
<dbReference type="InterPro" id="IPR024078">
    <property type="entry name" value="LmbE-like_dom_sf"/>
</dbReference>
<dbReference type="Pfam" id="PF02585">
    <property type="entry name" value="PIG-L"/>
    <property type="match status" value="1"/>
</dbReference>
<proteinExistence type="predicted"/>
<name>A0A363NZP7_9SPHI</name>
<gene>
    <name evidence="1" type="ORF">DCO56_04230</name>
</gene>
<dbReference type="Proteomes" id="UP000250831">
    <property type="component" value="Unassembled WGS sequence"/>
</dbReference>
<dbReference type="OrthoDB" id="9759749at2"/>
<keyword evidence="2" id="KW-1185">Reference proteome</keyword>
<evidence type="ECO:0008006" key="3">
    <source>
        <dbReference type="Google" id="ProtNLM"/>
    </source>
</evidence>
<dbReference type="SUPFAM" id="SSF102588">
    <property type="entry name" value="LmbE-like"/>
    <property type="match status" value="1"/>
</dbReference>
<evidence type="ECO:0000313" key="1">
    <source>
        <dbReference type="EMBL" id="PUV26173.1"/>
    </source>
</evidence>
<organism evidence="1 2">
    <name type="scientific">Sphingobacterium athyrii</name>
    <dbReference type="NCBI Taxonomy" id="2152717"/>
    <lineage>
        <taxon>Bacteria</taxon>
        <taxon>Pseudomonadati</taxon>
        <taxon>Bacteroidota</taxon>
        <taxon>Sphingobacteriia</taxon>
        <taxon>Sphingobacteriales</taxon>
        <taxon>Sphingobacteriaceae</taxon>
        <taxon>Sphingobacterium</taxon>
    </lineage>
</organism>
<protein>
    <recommendedName>
        <fullName evidence="3">LmbE family protein</fullName>
    </recommendedName>
</protein>
<accession>A0A363NZP7</accession>
<dbReference type="EMBL" id="QCXX01000001">
    <property type="protein sequence ID" value="PUV26173.1"/>
    <property type="molecule type" value="Genomic_DNA"/>
</dbReference>